<feature type="compositionally biased region" description="Low complexity" evidence="1">
    <location>
        <begin position="1"/>
        <end position="11"/>
    </location>
</feature>
<feature type="compositionally biased region" description="Acidic residues" evidence="1">
    <location>
        <begin position="268"/>
        <end position="277"/>
    </location>
</feature>
<dbReference type="AlphaFoldDB" id="A0A812J4C2"/>
<accession>A0A812J4C2</accession>
<feature type="compositionally biased region" description="Basic and acidic residues" evidence="1">
    <location>
        <begin position="425"/>
        <end position="440"/>
    </location>
</feature>
<name>A0A812J4C2_9DINO</name>
<keyword evidence="3" id="KW-1185">Reference proteome</keyword>
<sequence>MALLSNLSLSLLRDKPAKGKAEPAPEKASAPQPEAKAKAVPAKPAAAAVHQRPAPPAAPSPTLRPAAAPKDAAVPAAPAAKSADAEAAAPKKAIGSLLGAYSDSEDEAEAPRSDTVAAAAVAATAGANVAKALSSKTPPAAPEASRVATKSVPLAPALPKAPAKPRTESGKAAGVMRRATTAQIAAAARHNGLAAAREPQPVPNQVERIDMGKIDGEELTQADLAPIAHKCGPGAWRWRVREWRPAPRGPPLGSARLGPATSAPEPDRGEEDPDYEDFAFFAGLSEAPSASEAIELEEVPPPPPSAEASAPSRPLGFRRNEEAERKRQLEQLEKEKQRKEEEERLRRKREEEELERERERERQRKDEAVRKAEEERERRARLRQQQEDEKKRSEQERLEMVRKRAKEIEERQRQAEEEFVASSAESRKKARAEAQPKPPEDSGEGGGSDGSSAGKGSGWAKDAKRVKVAAQQEEAEPEAKDLGIFADPSEVPFRRPDGSTSPGDSAAFYAISSVSSTSSFNCCSEGEDHGSITSTRFFVIKLFNSEAFADSKAFVNSISFIVIRHSGTKDSTEGSASVTGIPRVIDFHPLKTEVLDFEGVKVKLTEPAFERFSFGLSLDFHGVLDRYHKKSTSWADPRPEFPSECVAALRDLHSLIPRYGGLFFVCSCCHHEDTKRHEVETTVNSCDTLFTQIGESPICLIFITRKATGPLGKRVVLEKLAKEVELPIIHVDDSADVCDELAGSEHVIPLHIAIPKRSKGSRGQRAIFPRAPVPSFDSFPECADAIRGQVRKWFPDV</sequence>
<evidence type="ECO:0000313" key="2">
    <source>
        <dbReference type="EMBL" id="CAE7194037.1"/>
    </source>
</evidence>
<feature type="compositionally biased region" description="Low complexity" evidence="1">
    <location>
        <begin position="26"/>
        <end position="52"/>
    </location>
</feature>
<feature type="region of interest" description="Disordered" evidence="1">
    <location>
        <begin position="128"/>
        <end position="177"/>
    </location>
</feature>
<dbReference type="Proteomes" id="UP000604046">
    <property type="component" value="Unassembled WGS sequence"/>
</dbReference>
<comment type="caution">
    <text evidence="2">The sequence shown here is derived from an EMBL/GenBank/DDBJ whole genome shotgun (WGS) entry which is preliminary data.</text>
</comment>
<organism evidence="2 3">
    <name type="scientific">Symbiodinium natans</name>
    <dbReference type="NCBI Taxonomy" id="878477"/>
    <lineage>
        <taxon>Eukaryota</taxon>
        <taxon>Sar</taxon>
        <taxon>Alveolata</taxon>
        <taxon>Dinophyceae</taxon>
        <taxon>Suessiales</taxon>
        <taxon>Symbiodiniaceae</taxon>
        <taxon>Symbiodinium</taxon>
    </lineage>
</organism>
<feature type="compositionally biased region" description="Basic and acidic residues" evidence="1">
    <location>
        <begin position="318"/>
        <end position="416"/>
    </location>
</feature>
<feature type="region of interest" description="Disordered" evidence="1">
    <location>
        <begin position="242"/>
        <end position="502"/>
    </location>
</feature>
<proteinExistence type="predicted"/>
<feature type="compositionally biased region" description="Low complexity" evidence="1">
    <location>
        <begin position="65"/>
        <end position="89"/>
    </location>
</feature>
<feature type="compositionally biased region" description="Gly residues" evidence="1">
    <location>
        <begin position="444"/>
        <end position="457"/>
    </location>
</feature>
<dbReference type="EMBL" id="CAJNDS010000336">
    <property type="protein sequence ID" value="CAE7194037.1"/>
    <property type="molecule type" value="Genomic_DNA"/>
</dbReference>
<feature type="region of interest" description="Disordered" evidence="1">
    <location>
        <begin position="1"/>
        <end position="89"/>
    </location>
</feature>
<gene>
    <name evidence="2" type="ORF">SNAT2548_LOCUS5279</name>
</gene>
<feature type="compositionally biased region" description="Basic and acidic residues" evidence="1">
    <location>
        <begin position="12"/>
        <end position="25"/>
    </location>
</feature>
<evidence type="ECO:0000313" key="3">
    <source>
        <dbReference type="Proteomes" id="UP000604046"/>
    </source>
</evidence>
<reference evidence="2" key="1">
    <citation type="submission" date="2021-02" db="EMBL/GenBank/DDBJ databases">
        <authorList>
            <person name="Dougan E. K."/>
            <person name="Rhodes N."/>
            <person name="Thang M."/>
            <person name="Chan C."/>
        </authorList>
    </citation>
    <scope>NUCLEOTIDE SEQUENCE</scope>
</reference>
<protein>
    <submittedName>
        <fullName evidence="2">Uncharacterized protein</fullName>
    </submittedName>
</protein>
<evidence type="ECO:0000256" key="1">
    <source>
        <dbReference type="SAM" id="MobiDB-lite"/>
    </source>
</evidence>